<feature type="domain" description="HTH asnC-type" evidence="4">
    <location>
        <begin position="1"/>
        <end position="62"/>
    </location>
</feature>
<dbReference type="SMART" id="SM00344">
    <property type="entry name" value="HTH_ASNC"/>
    <property type="match status" value="1"/>
</dbReference>
<keyword evidence="6" id="KW-1185">Reference proteome</keyword>
<dbReference type="CDD" id="cd00090">
    <property type="entry name" value="HTH_ARSR"/>
    <property type="match status" value="1"/>
</dbReference>
<protein>
    <submittedName>
        <fullName evidence="5">Lrp/AsnC family transcriptional regulator</fullName>
    </submittedName>
</protein>
<proteinExistence type="predicted"/>
<sequence>MDGLDLRIVAALQEDGTLTKAELAEAVGSTPSTCLRRAAELRRTGVLKACVYLADPAKLGRGIRAVITVTTRNHTKDVRSAFASRVSEEPAITQAFGVTGDLDAVLIGHFGDMEEYQALCDRIFDSDPDVVRYTTLFAVETYKETTKITPQGAAAKL</sequence>
<reference evidence="5 6" key="1">
    <citation type="submission" date="2024-01" db="EMBL/GenBank/DDBJ databases">
        <title>New evidence supports the origin of RcGTA from prophage.</title>
        <authorList>
            <person name="Xu Y."/>
            <person name="Liu B."/>
            <person name="Chen F."/>
        </authorList>
    </citation>
    <scope>NUCLEOTIDE SEQUENCE [LARGE SCALE GENOMIC DNA]</scope>
    <source>
        <strain evidence="5 6">CBW1107-2</strain>
    </source>
</reference>
<dbReference type="RefSeq" id="WP_368804665.1">
    <property type="nucleotide sequence ID" value="NZ_JAZHFV010000007.1"/>
</dbReference>
<keyword evidence="3" id="KW-0804">Transcription</keyword>
<keyword evidence="2" id="KW-0238">DNA-binding</keyword>
<dbReference type="InterPro" id="IPR036388">
    <property type="entry name" value="WH-like_DNA-bd_sf"/>
</dbReference>
<dbReference type="InterPro" id="IPR011008">
    <property type="entry name" value="Dimeric_a/b-barrel"/>
</dbReference>
<accession>A0ABV3WYV7</accession>
<organism evidence="5 6">
    <name type="scientific">Neoaquamicrobium sediminum</name>
    <dbReference type="NCBI Taxonomy" id="1849104"/>
    <lineage>
        <taxon>Bacteria</taxon>
        <taxon>Pseudomonadati</taxon>
        <taxon>Pseudomonadota</taxon>
        <taxon>Alphaproteobacteria</taxon>
        <taxon>Hyphomicrobiales</taxon>
        <taxon>Phyllobacteriaceae</taxon>
        <taxon>Neoaquamicrobium</taxon>
    </lineage>
</organism>
<comment type="caution">
    <text evidence="5">The sequence shown here is derived from an EMBL/GenBank/DDBJ whole genome shotgun (WGS) entry which is preliminary data.</text>
</comment>
<evidence type="ECO:0000256" key="2">
    <source>
        <dbReference type="ARBA" id="ARBA00023125"/>
    </source>
</evidence>
<keyword evidence="1" id="KW-0805">Transcription regulation</keyword>
<evidence type="ECO:0000313" key="6">
    <source>
        <dbReference type="Proteomes" id="UP001559025"/>
    </source>
</evidence>
<dbReference type="SUPFAM" id="SSF46785">
    <property type="entry name" value="Winged helix' DNA-binding domain"/>
    <property type="match status" value="1"/>
</dbReference>
<dbReference type="InterPro" id="IPR011991">
    <property type="entry name" value="ArsR-like_HTH"/>
</dbReference>
<evidence type="ECO:0000313" key="5">
    <source>
        <dbReference type="EMBL" id="MEX4009873.1"/>
    </source>
</evidence>
<dbReference type="PRINTS" id="PR00033">
    <property type="entry name" value="HTHASNC"/>
</dbReference>
<dbReference type="Proteomes" id="UP001559025">
    <property type="component" value="Unassembled WGS sequence"/>
</dbReference>
<dbReference type="Gene3D" id="1.10.10.10">
    <property type="entry name" value="Winged helix-like DNA-binding domain superfamily/Winged helix DNA-binding domain"/>
    <property type="match status" value="1"/>
</dbReference>
<evidence type="ECO:0000256" key="1">
    <source>
        <dbReference type="ARBA" id="ARBA00023015"/>
    </source>
</evidence>
<evidence type="ECO:0000259" key="4">
    <source>
        <dbReference type="PROSITE" id="PS50956"/>
    </source>
</evidence>
<dbReference type="PROSITE" id="PS50956">
    <property type="entry name" value="HTH_ASNC_2"/>
    <property type="match status" value="1"/>
</dbReference>
<dbReference type="Gene3D" id="3.30.70.920">
    <property type="match status" value="1"/>
</dbReference>
<name>A0ABV3WYV7_9HYPH</name>
<dbReference type="InterPro" id="IPR019888">
    <property type="entry name" value="Tscrpt_reg_AsnC-like"/>
</dbReference>
<dbReference type="InterPro" id="IPR000485">
    <property type="entry name" value="AsnC-type_HTH_dom"/>
</dbReference>
<gene>
    <name evidence="5" type="ORF">V1479_21380</name>
</gene>
<dbReference type="PANTHER" id="PTHR30154">
    <property type="entry name" value="LEUCINE-RESPONSIVE REGULATORY PROTEIN"/>
    <property type="match status" value="1"/>
</dbReference>
<dbReference type="EMBL" id="JAZHFV010000007">
    <property type="protein sequence ID" value="MEX4009873.1"/>
    <property type="molecule type" value="Genomic_DNA"/>
</dbReference>
<dbReference type="Pfam" id="PF13404">
    <property type="entry name" value="HTH_AsnC-type"/>
    <property type="match status" value="1"/>
</dbReference>
<evidence type="ECO:0000256" key="3">
    <source>
        <dbReference type="ARBA" id="ARBA00023163"/>
    </source>
</evidence>
<dbReference type="InterPro" id="IPR036390">
    <property type="entry name" value="WH_DNA-bd_sf"/>
</dbReference>
<dbReference type="SUPFAM" id="SSF54909">
    <property type="entry name" value="Dimeric alpha+beta barrel"/>
    <property type="match status" value="1"/>
</dbReference>
<dbReference type="PANTHER" id="PTHR30154:SF34">
    <property type="entry name" value="TRANSCRIPTIONAL REGULATOR AZLB"/>
    <property type="match status" value="1"/>
</dbReference>
<dbReference type="Pfam" id="PF01037">
    <property type="entry name" value="AsnC_trans_reg"/>
    <property type="match status" value="1"/>
</dbReference>
<dbReference type="InterPro" id="IPR019887">
    <property type="entry name" value="Tscrpt_reg_AsnC/Lrp_C"/>
</dbReference>